<feature type="non-terminal residue" evidence="1">
    <location>
        <position position="1"/>
    </location>
</feature>
<gene>
    <name evidence="1" type="ORF">XENOCAPTIV_024553</name>
</gene>
<sequence length="51" mass="5521">LIQQAELHPHREQSVASPGNVALPEGRVAVAVTMCDLCNRVLCLYVFSVGE</sequence>
<proteinExistence type="predicted"/>
<name>A0ABV0QBD7_9TELE</name>
<dbReference type="EMBL" id="JAHRIN010005758">
    <property type="protein sequence ID" value="MEQ2193143.1"/>
    <property type="molecule type" value="Genomic_DNA"/>
</dbReference>
<evidence type="ECO:0000313" key="2">
    <source>
        <dbReference type="Proteomes" id="UP001434883"/>
    </source>
</evidence>
<reference evidence="1 2" key="1">
    <citation type="submission" date="2021-06" db="EMBL/GenBank/DDBJ databases">
        <authorList>
            <person name="Palmer J.M."/>
        </authorList>
    </citation>
    <scope>NUCLEOTIDE SEQUENCE [LARGE SCALE GENOMIC DNA]</scope>
    <source>
        <strain evidence="1 2">XC_2019</strain>
        <tissue evidence="1">Muscle</tissue>
    </source>
</reference>
<comment type="caution">
    <text evidence="1">The sequence shown here is derived from an EMBL/GenBank/DDBJ whole genome shotgun (WGS) entry which is preliminary data.</text>
</comment>
<protein>
    <submittedName>
        <fullName evidence="1">Uncharacterized protein</fullName>
    </submittedName>
</protein>
<dbReference type="Proteomes" id="UP001434883">
    <property type="component" value="Unassembled WGS sequence"/>
</dbReference>
<organism evidence="1 2">
    <name type="scientific">Xenoophorus captivus</name>
    <dbReference type="NCBI Taxonomy" id="1517983"/>
    <lineage>
        <taxon>Eukaryota</taxon>
        <taxon>Metazoa</taxon>
        <taxon>Chordata</taxon>
        <taxon>Craniata</taxon>
        <taxon>Vertebrata</taxon>
        <taxon>Euteleostomi</taxon>
        <taxon>Actinopterygii</taxon>
        <taxon>Neopterygii</taxon>
        <taxon>Teleostei</taxon>
        <taxon>Neoteleostei</taxon>
        <taxon>Acanthomorphata</taxon>
        <taxon>Ovalentaria</taxon>
        <taxon>Atherinomorphae</taxon>
        <taxon>Cyprinodontiformes</taxon>
        <taxon>Goodeidae</taxon>
        <taxon>Xenoophorus</taxon>
    </lineage>
</organism>
<evidence type="ECO:0000313" key="1">
    <source>
        <dbReference type="EMBL" id="MEQ2193143.1"/>
    </source>
</evidence>
<keyword evidence="2" id="KW-1185">Reference proteome</keyword>
<accession>A0ABV0QBD7</accession>